<dbReference type="Pfam" id="PF01370">
    <property type="entry name" value="Epimerase"/>
    <property type="match status" value="1"/>
</dbReference>
<proteinExistence type="inferred from homology"/>
<feature type="domain" description="NAD-dependent epimerase/dehydratase" evidence="3">
    <location>
        <begin position="3"/>
        <end position="225"/>
    </location>
</feature>
<name>A0AAX3U1E2_9VIBR</name>
<evidence type="ECO:0000313" key="4">
    <source>
        <dbReference type="EMBL" id="WGK81272.1"/>
    </source>
</evidence>
<sequence>MKILVTGSSGFVGSNVIAAAYAQGWSCVQQCRQQYGSTIDDAVFVSNIDANTNWNRALSGVECIVHCAARVHQMKDDPQSALKHYREVNTAGTINLARQAHAAGVKRFVFISSIKVNGEYTQTGQPFRPDSNIAPADPYALSKYEAEMELQQLAQETGLEVVIIRPPLVYGPGVKANFQSMMRWIEKGVPLPLGAIHNQRSLVYIDNLVDLILVCCEHHNAVGKTFLVSDDHDVSTSQLLKQVESIMAKSNRILPMPMNWIELSAKLLGKPQIAQRLCGNLQVDISQTKVLLEWQPQVPFEEGIRRTVNAYLGRE</sequence>
<dbReference type="CDD" id="cd05232">
    <property type="entry name" value="UDP_G4E_4_SDR_e"/>
    <property type="match status" value="1"/>
</dbReference>
<accession>A0AAX3U1E2</accession>
<dbReference type="SUPFAM" id="SSF51735">
    <property type="entry name" value="NAD(P)-binding Rossmann-fold domains"/>
    <property type="match status" value="1"/>
</dbReference>
<dbReference type="AlphaFoldDB" id="A0AAX3U1E2"/>
<comment type="pathway">
    <text evidence="1">Bacterial outer membrane biogenesis; LPS O-antigen biosynthesis.</text>
</comment>
<comment type="similarity">
    <text evidence="2">Belongs to the NAD(P)-dependent epimerase/dehydratase family.</text>
</comment>
<dbReference type="InterPro" id="IPR001509">
    <property type="entry name" value="Epimerase_deHydtase"/>
</dbReference>
<evidence type="ECO:0000256" key="1">
    <source>
        <dbReference type="ARBA" id="ARBA00005125"/>
    </source>
</evidence>
<dbReference type="PANTHER" id="PTHR43000">
    <property type="entry name" value="DTDP-D-GLUCOSE 4,6-DEHYDRATASE-RELATED"/>
    <property type="match status" value="1"/>
</dbReference>
<dbReference type="InterPro" id="IPR036291">
    <property type="entry name" value="NAD(P)-bd_dom_sf"/>
</dbReference>
<protein>
    <submittedName>
        <fullName evidence="4">SDR family oxidoreductase</fullName>
    </submittedName>
</protein>
<evidence type="ECO:0000313" key="5">
    <source>
        <dbReference type="Proteomes" id="UP001239257"/>
    </source>
</evidence>
<gene>
    <name evidence="4" type="ORF">PYE51_11615</name>
</gene>
<dbReference type="Proteomes" id="UP001239257">
    <property type="component" value="Chromosome 1"/>
</dbReference>
<dbReference type="RefSeq" id="WP_301064447.1">
    <property type="nucleotide sequence ID" value="NZ_CP118709.1"/>
</dbReference>
<dbReference type="Gene3D" id="3.40.50.720">
    <property type="entry name" value="NAD(P)-binding Rossmann-like Domain"/>
    <property type="match status" value="1"/>
</dbReference>
<dbReference type="EMBL" id="CP118709">
    <property type="protein sequence ID" value="WGK81272.1"/>
    <property type="molecule type" value="Genomic_DNA"/>
</dbReference>
<organism evidence="4 5">
    <name type="scientific">Vibrio aestuarianus</name>
    <dbReference type="NCBI Taxonomy" id="28171"/>
    <lineage>
        <taxon>Bacteria</taxon>
        <taxon>Pseudomonadati</taxon>
        <taxon>Pseudomonadota</taxon>
        <taxon>Gammaproteobacteria</taxon>
        <taxon>Vibrionales</taxon>
        <taxon>Vibrionaceae</taxon>
        <taxon>Vibrio</taxon>
    </lineage>
</organism>
<reference evidence="4" key="1">
    <citation type="submission" date="2022-02" db="EMBL/GenBank/DDBJ databases">
        <title>Emergence and expansion in Europe of a Vibrio aestuarianus clonal complex pathogenic for oysters.</title>
        <authorList>
            <person name="Mesnil A."/>
            <person name="Travers M.-A."/>
        </authorList>
    </citation>
    <scope>NUCLEOTIDE SEQUENCE</scope>
    <source>
        <strain evidence="4">U29</strain>
    </source>
</reference>
<evidence type="ECO:0000259" key="3">
    <source>
        <dbReference type="Pfam" id="PF01370"/>
    </source>
</evidence>
<evidence type="ECO:0000256" key="2">
    <source>
        <dbReference type="ARBA" id="ARBA00007637"/>
    </source>
</evidence>